<organism evidence="1 2">
    <name type="scientific">Sutcliffiella horikoshii</name>
    <dbReference type="NCBI Taxonomy" id="79883"/>
    <lineage>
        <taxon>Bacteria</taxon>
        <taxon>Bacillati</taxon>
        <taxon>Bacillota</taxon>
        <taxon>Bacilli</taxon>
        <taxon>Bacillales</taxon>
        <taxon>Bacillaceae</taxon>
        <taxon>Sutcliffiella</taxon>
    </lineage>
</organism>
<sequence>MWHEIDEIADENGGHYVVPTTSGQVGSSYVSEYIYFLKGRRGVYMNIQELDRLVSQKVLGFHWDEKFEIWKSENVYVAKSTFSPSSNPEHTLMLLHHLKQKYKVQITIEKESVWEVELINYQTKERFSNKSLYFGQAVCVAALKSVNMDEIFESVLKAIKMLKNEVDIEVIAKEIDLNVEQIKILKQKNDERR</sequence>
<dbReference type="AlphaFoldDB" id="A0A5D4TCB0"/>
<comment type="caution">
    <text evidence="1">The sequence shown here is derived from an EMBL/GenBank/DDBJ whole genome shotgun (WGS) entry which is preliminary data.</text>
</comment>
<protein>
    <submittedName>
        <fullName evidence="1">Uncharacterized protein</fullName>
    </submittedName>
</protein>
<dbReference type="Gene3D" id="3.30.2120.10">
    <property type="entry name" value="Bacillus phage protein-like"/>
    <property type="match status" value="1"/>
</dbReference>
<dbReference type="RefSeq" id="WP_148979234.1">
    <property type="nucleotide sequence ID" value="NZ_JBNILM010000004.1"/>
</dbReference>
<dbReference type="Proteomes" id="UP000324517">
    <property type="component" value="Unassembled WGS sequence"/>
</dbReference>
<name>A0A5D4TCB0_9BACI</name>
<proteinExistence type="predicted"/>
<accession>A0A5D4TCB0</accession>
<evidence type="ECO:0000313" key="2">
    <source>
        <dbReference type="Proteomes" id="UP000324517"/>
    </source>
</evidence>
<reference evidence="1 2" key="1">
    <citation type="submission" date="2019-08" db="EMBL/GenBank/DDBJ databases">
        <title>Bacillus genomes from the desert of Cuatro Cienegas, Coahuila.</title>
        <authorList>
            <person name="Olmedo-Alvarez G."/>
        </authorList>
    </citation>
    <scope>NUCLEOTIDE SEQUENCE [LARGE SCALE GENOMIC DNA]</scope>
    <source>
        <strain evidence="1 2">CH98b_3T</strain>
    </source>
</reference>
<gene>
    <name evidence="1" type="ORF">FZC75_10460</name>
</gene>
<dbReference type="InterPro" id="IPR028985">
    <property type="entry name" value="Bacillus_phage_prot-like"/>
</dbReference>
<evidence type="ECO:0000313" key="1">
    <source>
        <dbReference type="EMBL" id="TYS72368.1"/>
    </source>
</evidence>
<dbReference type="EMBL" id="VTET01000004">
    <property type="protein sequence ID" value="TYS72368.1"/>
    <property type="molecule type" value="Genomic_DNA"/>
</dbReference>